<dbReference type="Pfam" id="PF00876">
    <property type="entry name" value="Innexin"/>
    <property type="match status" value="1"/>
</dbReference>
<evidence type="ECO:0000256" key="4">
    <source>
        <dbReference type="ARBA" id="ARBA00022475"/>
    </source>
</evidence>
<dbReference type="InterPro" id="IPR000990">
    <property type="entry name" value="Innexin"/>
</dbReference>
<comment type="similarity">
    <text evidence="12">Belongs to the pannexin family.</text>
</comment>
<dbReference type="GO" id="GO:0005886">
    <property type="term" value="C:plasma membrane"/>
    <property type="evidence" value="ECO:0007669"/>
    <property type="project" value="UniProtKB-SubCell"/>
</dbReference>
<sequence length="174" mass="20684">MDSIVKEAKNMRTIKYEERQKEVSKLASFVEECLDFHAPHYRNGFLCFNFGYSIGSYVTMLYLLIKLLYVANVLGQLMVLNNFLGIEHSLWGFKTLLDLWNGHEWLESGVFPRVTMCDFKVRRLANIHRYSVQCVLMINMFNEKIFVIIWFVWGLITFQNDVRAQKYLCRNLFQ</sequence>
<keyword evidence="7" id="KW-0965">Cell junction</keyword>
<reference evidence="15" key="1">
    <citation type="submission" date="2016-06" db="UniProtKB">
        <authorList>
            <consortium name="WormBaseParasite"/>
        </authorList>
    </citation>
    <scope>IDENTIFICATION</scope>
</reference>
<evidence type="ECO:0000313" key="14">
    <source>
        <dbReference type="Proteomes" id="UP000271098"/>
    </source>
</evidence>
<keyword evidence="5 12" id="KW-0812">Transmembrane</keyword>
<evidence type="ECO:0000256" key="10">
    <source>
        <dbReference type="ARBA" id="ARBA00023136"/>
    </source>
</evidence>
<dbReference type="EMBL" id="UYRT01078732">
    <property type="protein sequence ID" value="VDN19112.1"/>
    <property type="molecule type" value="Genomic_DNA"/>
</dbReference>
<evidence type="ECO:0000313" key="13">
    <source>
        <dbReference type="EMBL" id="VDN19112.1"/>
    </source>
</evidence>
<evidence type="ECO:0000256" key="1">
    <source>
        <dbReference type="ARBA" id="ARBA00004610"/>
    </source>
</evidence>
<dbReference type="PANTHER" id="PTHR11893">
    <property type="entry name" value="INNEXIN"/>
    <property type="match status" value="1"/>
</dbReference>
<dbReference type="PRINTS" id="PR01262">
    <property type="entry name" value="INNEXIN"/>
</dbReference>
<keyword evidence="6" id="KW-0303">Gap junction</keyword>
<evidence type="ECO:0000256" key="6">
    <source>
        <dbReference type="ARBA" id="ARBA00022868"/>
    </source>
</evidence>
<evidence type="ECO:0000256" key="5">
    <source>
        <dbReference type="ARBA" id="ARBA00022692"/>
    </source>
</evidence>
<protein>
    <recommendedName>
        <fullName evidence="12">Innexin</fullName>
    </recommendedName>
</protein>
<dbReference type="GO" id="GO:0005243">
    <property type="term" value="F:gap junction channel activity"/>
    <property type="evidence" value="ECO:0007669"/>
    <property type="project" value="TreeGrafter"/>
</dbReference>
<accession>A0A183DSJ9</accession>
<keyword evidence="11 12" id="KW-0407">Ion channel</keyword>
<reference evidence="13 14" key="2">
    <citation type="submission" date="2018-11" db="EMBL/GenBank/DDBJ databases">
        <authorList>
            <consortium name="Pathogen Informatics"/>
        </authorList>
    </citation>
    <scope>NUCLEOTIDE SEQUENCE [LARGE SCALE GENOMIC DNA]</scope>
</reference>
<keyword evidence="9 12" id="KW-0406">Ion transport</keyword>
<dbReference type="OrthoDB" id="5867527at2759"/>
<evidence type="ECO:0000256" key="3">
    <source>
        <dbReference type="ARBA" id="ARBA00022448"/>
    </source>
</evidence>
<dbReference type="Proteomes" id="UP000271098">
    <property type="component" value="Unassembled WGS sequence"/>
</dbReference>
<keyword evidence="14" id="KW-1185">Reference proteome</keyword>
<feature type="transmembrane region" description="Helical" evidence="12">
    <location>
        <begin position="130"/>
        <end position="153"/>
    </location>
</feature>
<evidence type="ECO:0000256" key="2">
    <source>
        <dbReference type="ARBA" id="ARBA00004651"/>
    </source>
</evidence>
<dbReference type="PROSITE" id="PS51013">
    <property type="entry name" value="PANNEXIN"/>
    <property type="match status" value="1"/>
</dbReference>
<evidence type="ECO:0000256" key="12">
    <source>
        <dbReference type="RuleBase" id="RU010713"/>
    </source>
</evidence>
<dbReference type="GO" id="GO:0005921">
    <property type="term" value="C:gap junction"/>
    <property type="evidence" value="ECO:0007669"/>
    <property type="project" value="UniProtKB-SubCell"/>
</dbReference>
<proteinExistence type="inferred from homology"/>
<evidence type="ECO:0000256" key="8">
    <source>
        <dbReference type="ARBA" id="ARBA00022989"/>
    </source>
</evidence>
<evidence type="ECO:0000256" key="9">
    <source>
        <dbReference type="ARBA" id="ARBA00023065"/>
    </source>
</evidence>
<dbReference type="WBParaSite" id="GPUH_0001170401-mRNA-1">
    <property type="protein sequence ID" value="GPUH_0001170401-mRNA-1"/>
    <property type="gene ID" value="GPUH_0001170401"/>
</dbReference>
<feature type="transmembrane region" description="Helical" evidence="12">
    <location>
        <begin position="50"/>
        <end position="69"/>
    </location>
</feature>
<organism evidence="15">
    <name type="scientific">Gongylonema pulchrum</name>
    <dbReference type="NCBI Taxonomy" id="637853"/>
    <lineage>
        <taxon>Eukaryota</taxon>
        <taxon>Metazoa</taxon>
        <taxon>Ecdysozoa</taxon>
        <taxon>Nematoda</taxon>
        <taxon>Chromadorea</taxon>
        <taxon>Rhabditida</taxon>
        <taxon>Spirurina</taxon>
        <taxon>Spiruromorpha</taxon>
        <taxon>Spiruroidea</taxon>
        <taxon>Gongylonematidae</taxon>
        <taxon>Gongylonema</taxon>
    </lineage>
</organism>
<name>A0A183DSJ9_9BILA</name>
<keyword evidence="8 12" id="KW-1133">Transmembrane helix</keyword>
<gene>
    <name evidence="12" type="primary">inx</name>
    <name evidence="13" type="ORF">GPUH_LOCUS11690</name>
</gene>
<comment type="function">
    <text evidence="12">Structural component of the gap junctions.</text>
</comment>
<dbReference type="GO" id="GO:0034220">
    <property type="term" value="P:monoatomic ion transmembrane transport"/>
    <property type="evidence" value="ECO:0007669"/>
    <property type="project" value="UniProtKB-KW"/>
</dbReference>
<evidence type="ECO:0000256" key="7">
    <source>
        <dbReference type="ARBA" id="ARBA00022949"/>
    </source>
</evidence>
<comment type="caution">
    <text evidence="12">Lacks conserved residue(s) required for the propagation of feature annotation.</text>
</comment>
<keyword evidence="3 12" id="KW-0813">Transport</keyword>
<comment type="subcellular location">
    <subcellularLocation>
        <location evidence="1">Cell junction</location>
        <location evidence="1">Gap junction</location>
    </subcellularLocation>
    <subcellularLocation>
        <location evidence="2 12">Cell membrane</location>
        <topology evidence="2 12">Multi-pass membrane protein</topology>
    </subcellularLocation>
</comment>
<keyword evidence="4" id="KW-1003">Cell membrane</keyword>
<evidence type="ECO:0000256" key="11">
    <source>
        <dbReference type="ARBA" id="ARBA00023303"/>
    </source>
</evidence>
<evidence type="ECO:0000313" key="15">
    <source>
        <dbReference type="WBParaSite" id="GPUH_0001170401-mRNA-1"/>
    </source>
</evidence>
<dbReference type="AlphaFoldDB" id="A0A183DSJ9"/>
<keyword evidence="10 12" id="KW-0472">Membrane</keyword>
<dbReference type="PANTHER" id="PTHR11893:SF20">
    <property type="entry name" value="INNEXIN-3"/>
    <property type="match status" value="1"/>
</dbReference>